<dbReference type="GO" id="GO:0019905">
    <property type="term" value="F:syntaxin binding"/>
    <property type="evidence" value="ECO:0007669"/>
    <property type="project" value="UniProtKB-ARBA"/>
</dbReference>
<organism evidence="5 6">
    <name type="scientific">Takifugu flavidus</name>
    <name type="common">sansaifugu</name>
    <dbReference type="NCBI Taxonomy" id="433684"/>
    <lineage>
        <taxon>Eukaryota</taxon>
        <taxon>Metazoa</taxon>
        <taxon>Chordata</taxon>
        <taxon>Craniata</taxon>
        <taxon>Vertebrata</taxon>
        <taxon>Euteleostomi</taxon>
        <taxon>Actinopterygii</taxon>
        <taxon>Neopterygii</taxon>
        <taxon>Teleostei</taxon>
        <taxon>Neoteleostei</taxon>
        <taxon>Acanthomorphata</taxon>
        <taxon>Eupercaria</taxon>
        <taxon>Tetraodontiformes</taxon>
        <taxon>Tetradontoidea</taxon>
        <taxon>Tetraodontidae</taxon>
        <taxon>Takifugu</taxon>
    </lineage>
</organism>
<dbReference type="Gene3D" id="3.40.50.1910">
    <property type="match status" value="2"/>
</dbReference>
<accession>A0A5C6N1E3</accession>
<protein>
    <submittedName>
        <fullName evidence="5">Syntaxin-binding protein 1 MUNC18-1 N-Sec1</fullName>
    </submittedName>
</protein>
<evidence type="ECO:0000256" key="4">
    <source>
        <dbReference type="SAM" id="MobiDB-lite"/>
    </source>
</evidence>
<feature type="region of interest" description="Disordered" evidence="4">
    <location>
        <begin position="562"/>
        <end position="834"/>
    </location>
</feature>
<dbReference type="SUPFAM" id="SSF56815">
    <property type="entry name" value="Sec1/munc18-like (SM) proteins"/>
    <property type="match status" value="3"/>
</dbReference>
<comment type="caution">
    <text evidence="5">The sequence shown here is derived from an EMBL/GenBank/DDBJ whole genome shotgun (WGS) entry which is preliminary data.</text>
</comment>
<proteinExistence type="inferred from homology"/>
<evidence type="ECO:0000313" key="6">
    <source>
        <dbReference type="Proteomes" id="UP000324091"/>
    </source>
</evidence>
<dbReference type="Gene3D" id="3.40.50.2060">
    <property type="match status" value="2"/>
</dbReference>
<evidence type="ECO:0000256" key="3">
    <source>
        <dbReference type="ARBA" id="ARBA00022927"/>
    </source>
</evidence>
<dbReference type="PANTHER" id="PTHR11679">
    <property type="entry name" value="VESICLE PROTEIN SORTING-ASSOCIATED"/>
    <property type="match status" value="1"/>
</dbReference>
<name>A0A5C6N1E3_9TELE</name>
<comment type="similarity">
    <text evidence="1">Belongs to the STXBP/unc-18/SEC1 family.</text>
</comment>
<dbReference type="GO" id="GO:0015031">
    <property type="term" value="P:protein transport"/>
    <property type="evidence" value="ECO:0007669"/>
    <property type="project" value="UniProtKB-KW"/>
</dbReference>
<evidence type="ECO:0000256" key="1">
    <source>
        <dbReference type="ARBA" id="ARBA00009884"/>
    </source>
</evidence>
<dbReference type="FunFam" id="3.90.830.10:FF:000001">
    <property type="entry name" value="syntaxin-binding protein 1 isoform X2"/>
    <property type="match status" value="1"/>
</dbReference>
<dbReference type="Pfam" id="PF00995">
    <property type="entry name" value="Sec1"/>
    <property type="match status" value="2"/>
</dbReference>
<gene>
    <name evidence="5" type="ORF">D4764_05G0014120</name>
</gene>
<dbReference type="EMBL" id="RHFK02000018">
    <property type="protein sequence ID" value="TWW61322.1"/>
    <property type="molecule type" value="Genomic_DNA"/>
</dbReference>
<evidence type="ECO:0000313" key="5">
    <source>
        <dbReference type="EMBL" id="TWW61322.1"/>
    </source>
</evidence>
<reference evidence="5 6" key="1">
    <citation type="submission" date="2019-04" db="EMBL/GenBank/DDBJ databases">
        <title>Chromosome genome assembly for Takifugu flavidus.</title>
        <authorList>
            <person name="Xiao S."/>
        </authorList>
    </citation>
    <scope>NUCLEOTIDE SEQUENCE [LARGE SCALE GENOMIC DNA]</scope>
    <source>
        <strain evidence="5">HTHZ2018</strain>
        <tissue evidence="5">Muscle</tissue>
    </source>
</reference>
<dbReference type="InterPro" id="IPR001619">
    <property type="entry name" value="Sec1-like"/>
</dbReference>
<dbReference type="InterPro" id="IPR036045">
    <property type="entry name" value="Sec1-like_sf"/>
</dbReference>
<dbReference type="Gene3D" id="3.90.830.10">
    <property type="entry name" value="Syntaxin Binding Protein 1, Chain A, domain 2"/>
    <property type="match status" value="1"/>
</dbReference>
<dbReference type="InterPro" id="IPR027482">
    <property type="entry name" value="Sec1-like_dom2"/>
</dbReference>
<keyword evidence="6" id="KW-1185">Reference proteome</keyword>
<keyword evidence="2" id="KW-0813">Transport</keyword>
<evidence type="ECO:0000256" key="2">
    <source>
        <dbReference type="ARBA" id="ARBA00022448"/>
    </source>
</evidence>
<dbReference type="Proteomes" id="UP000324091">
    <property type="component" value="Chromosome 5"/>
</dbReference>
<dbReference type="InterPro" id="IPR043154">
    <property type="entry name" value="Sec-1-like_dom1"/>
</dbReference>
<dbReference type="Gene3D" id="1.25.40.60">
    <property type="match status" value="1"/>
</dbReference>
<dbReference type="InterPro" id="IPR043127">
    <property type="entry name" value="Sec-1-like_dom3a"/>
</dbReference>
<keyword evidence="3" id="KW-0653">Protein transport</keyword>
<sequence length="1075" mass="120419">MAPLGLKAIVGERIMNNVIKKAREKGKWKVLVVDKLSMRMVSSCCKMTDIMSEGITTCLSVCLPACLSSIIHLSSIHPPIIHHPSSIHPPTIHPSSIHPSSIHPSIHHPSIHPSSIHLPIHPSIHPPSIIHPSIHHPSIHPSIHPSSIHPSIHPSSIIIHPSIIHPPIIHPSCWLFSDHSLPDVSPVVEDITKRREPLPSMEAIYLITPSDESVAGLIDDFRDPRNPQYRAAHVFFTDTIPDSLFGLLTKSRASKAMKALTEIHIAFLPYESQVFALDKAEAFQDFYSPFKADVKNNMLERCAEQLATLCATLKEYPGVRYRGEYKDCAVLAQMLQEKLDGYKADDPTMGEGPDKSRTQLLILDRGFDPVSPLLHELTLQAMAYDLLGIENDVYSEGDVQGGCSVYMMLSWPRETLERVVDVVKMPVREDSITSVLDHVCGPNVIRFSCSGCFSFRFETSGMGETRMKEVVLDEDDDLWMSLRHKHIAEVSNAVTRSLKEFSASKKMNTGEKTTIKELSQMLKKMPQYQKELSKYSTHLHLAEDCMNHYQGTVDKLCRVEQRKGERRGGEGGGGERREERRGEEREEREERRGEDEERRGEERGEGRGGERGGEERRGRGEERRGEERRGEERRGGRGEERRGGGGEGRGERGEERRGEGGRGEERRGRGGEERRRGEERGGGEEERRGEGGEGRGGEEERREERRGGRGGERRRRGEDEERRGGERREGGEGRGGEEGRGRGGEGRRGEEERGGEERREGGEGERRGGRGGEGRGGGEGRRGEERRGEERRGEERRGGERGGERRGEEGRGEERRRRRGEERGGEERGEERRGVSLKDLAMAVDAEGEKIKDPMRLIVPVLLDANVSVLDKIRIILLYIFLKNGVTEENLCKLLQHASIPPEDSDIISNMAHMGVPIVSEVTSKKPKKPDRKERISEQTYQLSRWTPLVKDLIEDAIEDKLDSKLYPYISQRQVSAKASAPSSARYGNWHKNRGPTEMKTGPRIIVFIIGGVTYSEMRCVYEVTQANGKWEALIGSTHILTPPKYLKDLQHADFLDPSAAAEEPEAAAAAAAAE</sequence>
<dbReference type="AlphaFoldDB" id="A0A5C6N1E3"/>
<dbReference type="GO" id="GO:0016192">
    <property type="term" value="P:vesicle-mediated transport"/>
    <property type="evidence" value="ECO:0007669"/>
    <property type="project" value="InterPro"/>
</dbReference>